<reference evidence="1 3" key="1">
    <citation type="journal article" date="2011" name="Nature">
        <title>The Medicago genome provides insight into the evolution of rhizobial symbioses.</title>
        <authorList>
            <person name="Young N.D."/>
            <person name="Debelle F."/>
            <person name="Oldroyd G.E."/>
            <person name="Geurts R."/>
            <person name="Cannon S.B."/>
            <person name="Udvardi M.K."/>
            <person name="Benedito V.A."/>
            <person name="Mayer K.F."/>
            <person name="Gouzy J."/>
            <person name="Schoof H."/>
            <person name="Van de Peer Y."/>
            <person name="Proost S."/>
            <person name="Cook D.R."/>
            <person name="Meyers B.C."/>
            <person name="Spannagl M."/>
            <person name="Cheung F."/>
            <person name="De Mita S."/>
            <person name="Krishnakumar V."/>
            <person name="Gundlach H."/>
            <person name="Zhou S."/>
            <person name="Mudge J."/>
            <person name="Bharti A.K."/>
            <person name="Murray J.D."/>
            <person name="Naoumkina M.A."/>
            <person name="Rosen B."/>
            <person name="Silverstein K.A."/>
            <person name="Tang H."/>
            <person name="Rombauts S."/>
            <person name="Zhao P.X."/>
            <person name="Zhou P."/>
            <person name="Barbe V."/>
            <person name="Bardou P."/>
            <person name="Bechner M."/>
            <person name="Bellec A."/>
            <person name="Berger A."/>
            <person name="Berges H."/>
            <person name="Bidwell S."/>
            <person name="Bisseling T."/>
            <person name="Choisne N."/>
            <person name="Couloux A."/>
            <person name="Denny R."/>
            <person name="Deshpande S."/>
            <person name="Dai X."/>
            <person name="Doyle J.J."/>
            <person name="Dudez A.M."/>
            <person name="Farmer A.D."/>
            <person name="Fouteau S."/>
            <person name="Franken C."/>
            <person name="Gibelin C."/>
            <person name="Gish J."/>
            <person name="Goldstein S."/>
            <person name="Gonzalez A.J."/>
            <person name="Green P.J."/>
            <person name="Hallab A."/>
            <person name="Hartog M."/>
            <person name="Hua A."/>
            <person name="Humphray S.J."/>
            <person name="Jeong D.H."/>
            <person name="Jing Y."/>
            <person name="Jocker A."/>
            <person name="Kenton S.M."/>
            <person name="Kim D.J."/>
            <person name="Klee K."/>
            <person name="Lai H."/>
            <person name="Lang C."/>
            <person name="Lin S."/>
            <person name="Macmil S.L."/>
            <person name="Magdelenat G."/>
            <person name="Matthews L."/>
            <person name="McCorrison J."/>
            <person name="Monaghan E.L."/>
            <person name="Mun J.H."/>
            <person name="Najar F.Z."/>
            <person name="Nicholson C."/>
            <person name="Noirot C."/>
            <person name="O'Bleness M."/>
            <person name="Paule C.R."/>
            <person name="Poulain J."/>
            <person name="Prion F."/>
            <person name="Qin B."/>
            <person name="Qu C."/>
            <person name="Retzel E.F."/>
            <person name="Riddle C."/>
            <person name="Sallet E."/>
            <person name="Samain S."/>
            <person name="Samson N."/>
            <person name="Sanders I."/>
            <person name="Saurat O."/>
            <person name="Scarpelli C."/>
            <person name="Schiex T."/>
            <person name="Segurens B."/>
            <person name="Severin A.J."/>
            <person name="Sherrier D.J."/>
            <person name="Shi R."/>
            <person name="Sims S."/>
            <person name="Singer S.R."/>
            <person name="Sinharoy S."/>
            <person name="Sterck L."/>
            <person name="Viollet A."/>
            <person name="Wang B.B."/>
            <person name="Wang K."/>
            <person name="Wang M."/>
            <person name="Wang X."/>
            <person name="Warfsmann J."/>
            <person name="Weissenbach J."/>
            <person name="White D.D."/>
            <person name="White J.D."/>
            <person name="Wiley G.B."/>
            <person name="Wincker P."/>
            <person name="Xing Y."/>
            <person name="Yang L."/>
            <person name="Yao Z."/>
            <person name="Ying F."/>
            <person name="Zhai J."/>
            <person name="Zhou L."/>
            <person name="Zuber A."/>
            <person name="Denarie J."/>
            <person name="Dixon R.A."/>
            <person name="May G.D."/>
            <person name="Schwartz D.C."/>
            <person name="Rogers J."/>
            <person name="Quetier F."/>
            <person name="Town C.D."/>
            <person name="Roe B.A."/>
        </authorList>
    </citation>
    <scope>NUCLEOTIDE SEQUENCE [LARGE SCALE GENOMIC DNA]</scope>
    <source>
        <strain evidence="1">A17</strain>
        <strain evidence="2 3">cv. Jemalong A17</strain>
    </source>
</reference>
<protein>
    <submittedName>
        <fullName evidence="1 2">Uncharacterized protein</fullName>
    </submittedName>
</protein>
<dbReference type="Proteomes" id="UP000002051">
    <property type="component" value="Chromosome 4"/>
</dbReference>
<gene>
    <name evidence="1" type="ordered locus">MTR_4g129055</name>
</gene>
<evidence type="ECO:0000313" key="1">
    <source>
        <dbReference type="EMBL" id="KEH32563.1"/>
    </source>
</evidence>
<dbReference type="EMBL" id="CM001220">
    <property type="protein sequence ID" value="KEH32563.1"/>
    <property type="molecule type" value="Genomic_DNA"/>
</dbReference>
<name>A0A072UU06_MEDTR</name>
<evidence type="ECO:0000313" key="2">
    <source>
        <dbReference type="EnsemblPlants" id="KEH32563"/>
    </source>
</evidence>
<evidence type="ECO:0000313" key="3">
    <source>
        <dbReference type="Proteomes" id="UP000002051"/>
    </source>
</evidence>
<dbReference type="EnsemblPlants" id="KEH32563">
    <property type="protein sequence ID" value="KEH32563"/>
    <property type="gene ID" value="MTR_4g129055"/>
</dbReference>
<reference evidence="1 3" key="2">
    <citation type="journal article" date="2014" name="BMC Genomics">
        <title>An improved genome release (version Mt4.0) for the model legume Medicago truncatula.</title>
        <authorList>
            <person name="Tang H."/>
            <person name="Krishnakumar V."/>
            <person name="Bidwell S."/>
            <person name="Rosen B."/>
            <person name="Chan A."/>
            <person name="Zhou S."/>
            <person name="Gentzbittel L."/>
            <person name="Childs K.L."/>
            <person name="Yandell M."/>
            <person name="Gundlach H."/>
            <person name="Mayer K.F."/>
            <person name="Schwartz D.C."/>
            <person name="Town C.D."/>
        </authorList>
    </citation>
    <scope>GENOME REANNOTATION</scope>
    <source>
        <strain evidence="1">A17</strain>
        <strain evidence="2 3">cv. Jemalong A17</strain>
    </source>
</reference>
<sequence>MDLNDDTTRIANNDLNNKGGGWVMMSCQNGRSGPFRAGLSGLRALVDRAKKPG</sequence>
<dbReference type="AlphaFoldDB" id="A0A072UU06"/>
<accession>A0A072UU06</accession>
<keyword evidence="3" id="KW-1185">Reference proteome</keyword>
<reference evidence="2" key="3">
    <citation type="submission" date="2015-04" db="UniProtKB">
        <authorList>
            <consortium name="EnsemblPlants"/>
        </authorList>
    </citation>
    <scope>IDENTIFICATION</scope>
    <source>
        <strain evidence="2">cv. Jemalong A17</strain>
    </source>
</reference>
<organism evidence="1 3">
    <name type="scientific">Medicago truncatula</name>
    <name type="common">Barrel medic</name>
    <name type="synonym">Medicago tribuloides</name>
    <dbReference type="NCBI Taxonomy" id="3880"/>
    <lineage>
        <taxon>Eukaryota</taxon>
        <taxon>Viridiplantae</taxon>
        <taxon>Streptophyta</taxon>
        <taxon>Embryophyta</taxon>
        <taxon>Tracheophyta</taxon>
        <taxon>Spermatophyta</taxon>
        <taxon>Magnoliopsida</taxon>
        <taxon>eudicotyledons</taxon>
        <taxon>Gunneridae</taxon>
        <taxon>Pentapetalae</taxon>
        <taxon>rosids</taxon>
        <taxon>fabids</taxon>
        <taxon>Fabales</taxon>
        <taxon>Fabaceae</taxon>
        <taxon>Papilionoideae</taxon>
        <taxon>50 kb inversion clade</taxon>
        <taxon>NPAAA clade</taxon>
        <taxon>Hologalegina</taxon>
        <taxon>IRL clade</taxon>
        <taxon>Trifolieae</taxon>
        <taxon>Medicago</taxon>
    </lineage>
</organism>
<proteinExistence type="predicted"/>
<dbReference type="HOGENOM" id="CLU_3071712_0_0_1"/>